<accession>A0ABU3Q5E5</accession>
<comment type="caution">
    <text evidence="3">The sequence shown here is derived from an EMBL/GenBank/DDBJ whole genome shotgun (WGS) entry which is preliminary data.</text>
</comment>
<dbReference type="Pfam" id="PF20432">
    <property type="entry name" value="Xre-like-HTH"/>
    <property type="match status" value="1"/>
</dbReference>
<feature type="domain" description="Antitoxin Xre-like helix-turn-helix" evidence="2">
    <location>
        <begin position="19"/>
        <end position="71"/>
    </location>
</feature>
<evidence type="ECO:0000313" key="3">
    <source>
        <dbReference type="EMBL" id="MDT9598635.1"/>
    </source>
</evidence>
<dbReference type="EMBL" id="JAVUPU010000003">
    <property type="protein sequence ID" value="MDT9598635.1"/>
    <property type="molecule type" value="Genomic_DNA"/>
</dbReference>
<dbReference type="RefSeq" id="WP_315724867.1">
    <property type="nucleotide sequence ID" value="NZ_JAVUPU010000003.1"/>
</dbReference>
<evidence type="ECO:0000259" key="1">
    <source>
        <dbReference type="Pfam" id="PF09722"/>
    </source>
</evidence>
<gene>
    <name evidence="3" type="ORF">RQX22_06710</name>
</gene>
<organism evidence="3 4">
    <name type="scientific">Sphingosinicella rhizophila</name>
    <dbReference type="NCBI Taxonomy" id="3050082"/>
    <lineage>
        <taxon>Bacteria</taxon>
        <taxon>Pseudomonadati</taxon>
        <taxon>Pseudomonadota</taxon>
        <taxon>Alphaproteobacteria</taxon>
        <taxon>Sphingomonadales</taxon>
        <taxon>Sphingosinicellaceae</taxon>
        <taxon>Sphingosinicella</taxon>
    </lineage>
</organism>
<dbReference type="Proteomes" id="UP001259572">
    <property type="component" value="Unassembled WGS sequence"/>
</dbReference>
<name>A0ABU3Q5E5_9SPHN</name>
<dbReference type="InterPro" id="IPR024467">
    <property type="entry name" value="Xre/MbcA/ParS-like_toxin-bd"/>
</dbReference>
<sequence>MVAPSVAHEGGGRTAIPVGLDVFMPLAEAWNLSTDEQMRLLGSPPRSTFFKWKKDGGALPRDTVDRISNLLAIWKSLEILFTDPARSVEWIKRPNEFFGGMSALDTMLEEGNFFDMARVRQYLDAQRGG</sequence>
<dbReference type="InterPro" id="IPR046847">
    <property type="entry name" value="Xre-like_HTH"/>
</dbReference>
<proteinExistence type="predicted"/>
<protein>
    <submittedName>
        <fullName evidence="3">Antitoxin Xre/MbcA/ParS toxin-binding domain-containing protein</fullName>
    </submittedName>
</protein>
<evidence type="ECO:0000313" key="4">
    <source>
        <dbReference type="Proteomes" id="UP001259572"/>
    </source>
</evidence>
<reference evidence="3 4" key="1">
    <citation type="submission" date="2023-05" db="EMBL/GenBank/DDBJ databases">
        <authorList>
            <person name="Guo Y."/>
        </authorList>
    </citation>
    <scope>NUCLEOTIDE SEQUENCE [LARGE SCALE GENOMIC DNA]</scope>
    <source>
        <strain evidence="3 4">GR2756</strain>
    </source>
</reference>
<keyword evidence="4" id="KW-1185">Reference proteome</keyword>
<dbReference type="Pfam" id="PF09722">
    <property type="entry name" value="Xre_MbcA_ParS_C"/>
    <property type="match status" value="1"/>
</dbReference>
<evidence type="ECO:0000259" key="2">
    <source>
        <dbReference type="Pfam" id="PF20432"/>
    </source>
</evidence>
<feature type="domain" description="Antitoxin Xre/MbcA/ParS-like toxin-binding" evidence="1">
    <location>
        <begin position="76"/>
        <end position="129"/>
    </location>
</feature>